<accession>A0ABN1F1H2</accession>
<feature type="domain" description="SPOR" evidence="3">
    <location>
        <begin position="182"/>
        <end position="266"/>
    </location>
</feature>
<dbReference type="PROSITE" id="PS51724">
    <property type="entry name" value="SPOR"/>
    <property type="match status" value="1"/>
</dbReference>
<gene>
    <name evidence="4" type="ORF">GCM10009416_17890</name>
</gene>
<dbReference type="RefSeq" id="WP_343894893.1">
    <property type="nucleotide sequence ID" value="NZ_BAAAFZ010000019.1"/>
</dbReference>
<evidence type="ECO:0000256" key="1">
    <source>
        <dbReference type="SAM" id="MobiDB-lite"/>
    </source>
</evidence>
<protein>
    <recommendedName>
        <fullName evidence="3">SPOR domain-containing protein</fullName>
    </recommendedName>
</protein>
<dbReference type="Gene3D" id="3.30.70.1070">
    <property type="entry name" value="Sporulation related repeat"/>
    <property type="match status" value="1"/>
</dbReference>
<proteinExistence type="predicted"/>
<feature type="region of interest" description="Disordered" evidence="1">
    <location>
        <begin position="127"/>
        <end position="148"/>
    </location>
</feature>
<name>A0ABN1F1H2_9PROT</name>
<keyword evidence="2" id="KW-0472">Membrane</keyword>
<dbReference type="Proteomes" id="UP001501588">
    <property type="component" value="Unassembled WGS sequence"/>
</dbReference>
<dbReference type="EMBL" id="BAAAFZ010000019">
    <property type="protein sequence ID" value="GAA0579897.1"/>
    <property type="molecule type" value="Genomic_DNA"/>
</dbReference>
<evidence type="ECO:0000259" key="3">
    <source>
        <dbReference type="PROSITE" id="PS51724"/>
    </source>
</evidence>
<dbReference type="InterPro" id="IPR036680">
    <property type="entry name" value="SPOR-like_sf"/>
</dbReference>
<comment type="caution">
    <text evidence="4">The sequence shown here is derived from an EMBL/GenBank/DDBJ whole genome shotgun (WGS) entry which is preliminary data.</text>
</comment>
<dbReference type="Pfam" id="PF05036">
    <property type="entry name" value="SPOR"/>
    <property type="match status" value="1"/>
</dbReference>
<evidence type="ECO:0000313" key="5">
    <source>
        <dbReference type="Proteomes" id="UP001501588"/>
    </source>
</evidence>
<dbReference type="InterPro" id="IPR007730">
    <property type="entry name" value="SPOR-like_dom"/>
</dbReference>
<keyword evidence="2" id="KW-1133">Transmembrane helix</keyword>
<sequence length="266" mass="26800">MSDIVVPSWRPSQEKQAVSGRMLAIAGGLLGVAALGVAATWGISRMGPRPVPVIEADARPLKVRPDSPGGMVVPNQDQLVLEGAAQRRAAERGRTTVAQLDSGPEAPALDLLRQHVSPPATALAAAAVPAPSASSNPSPGAAATPSSLGGPAPAIAPPVAAPVALTATIAAPPAAGAALPGPVAGGRSYAQFGALNSEEAARAEWERLVRRVPELAAFQPRITRLEREGQPTLWRLRAAGLPDAAAAKALCDAVRARGAACMPSGA</sequence>
<reference evidence="4 5" key="1">
    <citation type="journal article" date="2019" name="Int. J. Syst. Evol. Microbiol.">
        <title>The Global Catalogue of Microorganisms (GCM) 10K type strain sequencing project: providing services to taxonomists for standard genome sequencing and annotation.</title>
        <authorList>
            <consortium name="The Broad Institute Genomics Platform"/>
            <consortium name="The Broad Institute Genome Sequencing Center for Infectious Disease"/>
            <person name="Wu L."/>
            <person name="Ma J."/>
        </authorList>
    </citation>
    <scope>NUCLEOTIDE SEQUENCE [LARGE SCALE GENOMIC DNA]</scope>
    <source>
        <strain evidence="4 5">JCM 9933</strain>
    </source>
</reference>
<keyword evidence="2" id="KW-0812">Transmembrane</keyword>
<keyword evidence="5" id="KW-1185">Reference proteome</keyword>
<evidence type="ECO:0000256" key="2">
    <source>
        <dbReference type="SAM" id="Phobius"/>
    </source>
</evidence>
<organism evidence="4 5">
    <name type="scientific">Craurococcus roseus</name>
    <dbReference type="NCBI Taxonomy" id="77585"/>
    <lineage>
        <taxon>Bacteria</taxon>
        <taxon>Pseudomonadati</taxon>
        <taxon>Pseudomonadota</taxon>
        <taxon>Alphaproteobacteria</taxon>
        <taxon>Acetobacterales</taxon>
        <taxon>Acetobacteraceae</taxon>
        <taxon>Craurococcus</taxon>
    </lineage>
</organism>
<evidence type="ECO:0000313" key="4">
    <source>
        <dbReference type="EMBL" id="GAA0579897.1"/>
    </source>
</evidence>
<feature type="transmembrane region" description="Helical" evidence="2">
    <location>
        <begin position="20"/>
        <end position="43"/>
    </location>
</feature>